<sequence>MRRLLLSHQFNCFSSCIFTLRDLRLISISILLPLCSRLLLLLIHDEPLPTDPFEPLSLLSLCLMSSFASITSLRGRDDAREAAVEAARDVSLLSQGTPPLTELTSLWESAPAAIPQGIAETRALRWSVRVQQEEVRSGVFSFCCIGAIFCIRLNKPRPPSKTEGKGAKVSVGGGSRDLRTENAFAVKAVELEEGKAGKWISNQ</sequence>
<protein>
    <submittedName>
        <fullName evidence="1">Uncharacterized protein</fullName>
    </submittedName>
</protein>
<comment type="caution">
    <text evidence="1">The sequence shown here is derived from an EMBL/GenBank/DDBJ whole genome shotgun (WGS) entry which is preliminary data.</text>
</comment>
<reference evidence="1 2" key="1">
    <citation type="submission" date="2019-03" db="EMBL/GenBank/DDBJ databases">
        <title>First draft genome of Liparis tanakae, snailfish: a comprehensive survey of snailfish specific genes.</title>
        <authorList>
            <person name="Kim W."/>
            <person name="Song I."/>
            <person name="Jeong J.-H."/>
            <person name="Kim D."/>
            <person name="Kim S."/>
            <person name="Ryu S."/>
            <person name="Song J.Y."/>
            <person name="Lee S.K."/>
        </authorList>
    </citation>
    <scope>NUCLEOTIDE SEQUENCE [LARGE SCALE GENOMIC DNA]</scope>
    <source>
        <tissue evidence="1">Muscle</tissue>
    </source>
</reference>
<evidence type="ECO:0000313" key="1">
    <source>
        <dbReference type="EMBL" id="TNN85647.1"/>
    </source>
</evidence>
<name>A0A4Z2J6J3_9TELE</name>
<evidence type="ECO:0000313" key="2">
    <source>
        <dbReference type="Proteomes" id="UP000314294"/>
    </source>
</evidence>
<proteinExistence type="predicted"/>
<dbReference type="AlphaFoldDB" id="A0A4Z2J6J3"/>
<gene>
    <name evidence="1" type="ORF">EYF80_004280</name>
</gene>
<dbReference type="EMBL" id="SRLO01000020">
    <property type="protein sequence ID" value="TNN85647.1"/>
    <property type="molecule type" value="Genomic_DNA"/>
</dbReference>
<dbReference type="Proteomes" id="UP000314294">
    <property type="component" value="Unassembled WGS sequence"/>
</dbReference>
<organism evidence="1 2">
    <name type="scientific">Liparis tanakae</name>
    <name type="common">Tanaka's snailfish</name>
    <dbReference type="NCBI Taxonomy" id="230148"/>
    <lineage>
        <taxon>Eukaryota</taxon>
        <taxon>Metazoa</taxon>
        <taxon>Chordata</taxon>
        <taxon>Craniata</taxon>
        <taxon>Vertebrata</taxon>
        <taxon>Euteleostomi</taxon>
        <taxon>Actinopterygii</taxon>
        <taxon>Neopterygii</taxon>
        <taxon>Teleostei</taxon>
        <taxon>Neoteleostei</taxon>
        <taxon>Acanthomorphata</taxon>
        <taxon>Eupercaria</taxon>
        <taxon>Perciformes</taxon>
        <taxon>Cottioidei</taxon>
        <taxon>Cottales</taxon>
        <taxon>Liparidae</taxon>
        <taxon>Liparis</taxon>
    </lineage>
</organism>
<keyword evidence="2" id="KW-1185">Reference proteome</keyword>
<accession>A0A4Z2J6J3</accession>